<accession>A0AAE0LFK5</accession>
<comment type="similarity">
    <text evidence="2">Belongs to the KIF-binding protein family.</text>
</comment>
<dbReference type="InterPro" id="IPR011990">
    <property type="entry name" value="TPR-like_helical_dom_sf"/>
</dbReference>
<reference evidence="6 7" key="1">
    <citation type="journal article" date="2015" name="Genome Biol. Evol.">
        <title>Comparative Genomics of a Bacterivorous Green Alga Reveals Evolutionary Causalities and Consequences of Phago-Mixotrophic Mode of Nutrition.</title>
        <authorList>
            <person name="Burns J.A."/>
            <person name="Paasch A."/>
            <person name="Narechania A."/>
            <person name="Kim E."/>
        </authorList>
    </citation>
    <scope>NUCLEOTIDE SEQUENCE [LARGE SCALE GENOMIC DNA]</scope>
    <source>
        <strain evidence="6 7">PLY_AMNH</strain>
    </source>
</reference>
<dbReference type="Proteomes" id="UP001190700">
    <property type="component" value="Unassembled WGS sequence"/>
</dbReference>
<evidence type="ECO:0000256" key="5">
    <source>
        <dbReference type="ARBA" id="ARBA00023212"/>
    </source>
</evidence>
<evidence type="ECO:0000256" key="3">
    <source>
        <dbReference type="ARBA" id="ARBA00016840"/>
    </source>
</evidence>
<dbReference type="EMBL" id="LGRX02002907">
    <property type="protein sequence ID" value="KAK3283307.1"/>
    <property type="molecule type" value="Genomic_DNA"/>
</dbReference>
<proteinExistence type="inferred from homology"/>
<evidence type="ECO:0000256" key="2">
    <source>
        <dbReference type="ARBA" id="ARBA00010305"/>
    </source>
</evidence>
<protein>
    <recommendedName>
        <fullName evidence="3">KIF-binding protein</fullName>
    </recommendedName>
</protein>
<dbReference type="GO" id="GO:0005856">
    <property type="term" value="C:cytoskeleton"/>
    <property type="evidence" value="ECO:0007669"/>
    <property type="project" value="UniProtKB-SubCell"/>
</dbReference>
<keyword evidence="5" id="KW-0206">Cytoskeleton</keyword>
<comment type="caution">
    <text evidence="6">The sequence shown here is derived from an EMBL/GenBank/DDBJ whole genome shotgun (WGS) entry which is preliminary data.</text>
</comment>
<name>A0AAE0LFK5_9CHLO</name>
<sequence>MSQVPWNEFLALDYSRDCKESERLCLVVDPDEEPYKSKEEAIVLLTKLKEKVESYLPSAKETAEEGAVVDHLAFLNLRIGSLAIETEQWGVGGPMVESAVLQFEKTPASNLTSLQDGYNTLGILWCNREDHNVAEKWLKKSEELYLKRDCTDESPDAKSTRQNKYRQTLFYLAQVYGHLGQPDRSAEYCGSTLEISAKSFAELDCADWAQNAAQLAGYYVGQGEFHSAERCLAAASAVMELGNSEAAEVLANIQLAR</sequence>
<evidence type="ECO:0000256" key="4">
    <source>
        <dbReference type="ARBA" id="ARBA00022490"/>
    </source>
</evidence>
<comment type="subcellular location">
    <subcellularLocation>
        <location evidence="1">Cytoplasm</location>
        <location evidence="1">Cytoskeleton</location>
    </subcellularLocation>
</comment>
<keyword evidence="7" id="KW-1185">Reference proteome</keyword>
<dbReference type="Pfam" id="PF12309">
    <property type="entry name" value="KBP_C"/>
    <property type="match status" value="1"/>
</dbReference>
<feature type="non-terminal residue" evidence="6">
    <location>
        <position position="257"/>
    </location>
</feature>
<evidence type="ECO:0000256" key="1">
    <source>
        <dbReference type="ARBA" id="ARBA00004245"/>
    </source>
</evidence>
<dbReference type="PANTHER" id="PTHR46321">
    <property type="entry name" value="KIF1-BINDING PROTEIN"/>
    <property type="match status" value="1"/>
</dbReference>
<gene>
    <name evidence="6" type="ORF">CYMTET_8990</name>
</gene>
<evidence type="ECO:0000313" key="6">
    <source>
        <dbReference type="EMBL" id="KAK3283307.1"/>
    </source>
</evidence>
<dbReference type="InterPro" id="IPR022083">
    <property type="entry name" value="KBP"/>
</dbReference>
<dbReference type="PANTHER" id="PTHR46321:SF1">
    <property type="entry name" value="KIF-BINDING PROTEIN"/>
    <property type="match status" value="1"/>
</dbReference>
<dbReference type="AlphaFoldDB" id="A0AAE0LFK5"/>
<organism evidence="6 7">
    <name type="scientific">Cymbomonas tetramitiformis</name>
    <dbReference type="NCBI Taxonomy" id="36881"/>
    <lineage>
        <taxon>Eukaryota</taxon>
        <taxon>Viridiplantae</taxon>
        <taxon>Chlorophyta</taxon>
        <taxon>Pyramimonadophyceae</taxon>
        <taxon>Pyramimonadales</taxon>
        <taxon>Pyramimonadaceae</taxon>
        <taxon>Cymbomonas</taxon>
    </lineage>
</organism>
<dbReference type="SUPFAM" id="SSF48452">
    <property type="entry name" value="TPR-like"/>
    <property type="match status" value="1"/>
</dbReference>
<evidence type="ECO:0000313" key="7">
    <source>
        <dbReference type="Proteomes" id="UP001190700"/>
    </source>
</evidence>
<keyword evidence="4" id="KW-0963">Cytoplasm</keyword>
<dbReference type="Gene3D" id="1.25.40.10">
    <property type="entry name" value="Tetratricopeptide repeat domain"/>
    <property type="match status" value="1"/>
</dbReference>